<name>A0ACC2JV24_9PEZI</name>
<keyword evidence="2" id="KW-1185">Reference proteome</keyword>
<accession>A0ACC2JV24</accession>
<organism evidence="1 2">
    <name type="scientific">Lasiodiplodia mahajangana</name>
    <dbReference type="NCBI Taxonomy" id="1108764"/>
    <lineage>
        <taxon>Eukaryota</taxon>
        <taxon>Fungi</taxon>
        <taxon>Dikarya</taxon>
        <taxon>Ascomycota</taxon>
        <taxon>Pezizomycotina</taxon>
        <taxon>Dothideomycetes</taxon>
        <taxon>Dothideomycetes incertae sedis</taxon>
        <taxon>Botryosphaeriales</taxon>
        <taxon>Botryosphaeriaceae</taxon>
        <taxon>Lasiodiplodia</taxon>
    </lineage>
</organism>
<protein>
    <submittedName>
        <fullName evidence="1">Uncharacterized protein</fullName>
    </submittedName>
</protein>
<dbReference type="Proteomes" id="UP001153332">
    <property type="component" value="Unassembled WGS sequence"/>
</dbReference>
<reference evidence="1" key="1">
    <citation type="submission" date="2022-12" db="EMBL/GenBank/DDBJ databases">
        <title>Genome Sequence of Lasiodiplodia mahajangana.</title>
        <authorList>
            <person name="Buettner E."/>
        </authorList>
    </citation>
    <scope>NUCLEOTIDE SEQUENCE</scope>
    <source>
        <strain evidence="1">VT137</strain>
    </source>
</reference>
<evidence type="ECO:0000313" key="1">
    <source>
        <dbReference type="EMBL" id="KAJ8131325.1"/>
    </source>
</evidence>
<comment type="caution">
    <text evidence="1">The sequence shown here is derived from an EMBL/GenBank/DDBJ whole genome shotgun (WGS) entry which is preliminary data.</text>
</comment>
<evidence type="ECO:0000313" key="2">
    <source>
        <dbReference type="Proteomes" id="UP001153332"/>
    </source>
</evidence>
<sequence length="71" mass="7709">MGECPEDEEGKDEKGKKKDRKDKDKAAVDRAEEAEPRMAGVIEPSASASDDRRVDSETVGVFAAIERATTV</sequence>
<gene>
    <name evidence="1" type="ORF">O1611_g2303</name>
</gene>
<dbReference type="EMBL" id="JAPUUL010000312">
    <property type="protein sequence ID" value="KAJ8131325.1"/>
    <property type="molecule type" value="Genomic_DNA"/>
</dbReference>
<proteinExistence type="predicted"/>